<dbReference type="EMBL" id="FNLM01000026">
    <property type="protein sequence ID" value="SDT88499.1"/>
    <property type="molecule type" value="Genomic_DNA"/>
</dbReference>
<reference evidence="2 3" key="1">
    <citation type="submission" date="2016-10" db="EMBL/GenBank/DDBJ databases">
        <authorList>
            <person name="de Groot N.N."/>
        </authorList>
    </citation>
    <scope>NUCLEOTIDE SEQUENCE [LARGE SCALE GENOMIC DNA]</scope>
    <source>
        <strain evidence="2 3">DSM 44215</strain>
    </source>
</reference>
<evidence type="ECO:0000313" key="3">
    <source>
        <dbReference type="Proteomes" id="UP000183180"/>
    </source>
</evidence>
<organism evidence="2 3">
    <name type="scientific">Gordonia westfalica</name>
    <dbReference type="NCBI Taxonomy" id="158898"/>
    <lineage>
        <taxon>Bacteria</taxon>
        <taxon>Bacillati</taxon>
        <taxon>Actinomycetota</taxon>
        <taxon>Actinomycetes</taxon>
        <taxon>Mycobacteriales</taxon>
        <taxon>Gordoniaceae</taxon>
        <taxon>Gordonia</taxon>
    </lineage>
</organism>
<accession>A0A1H2E0I5</accession>
<name>A0A1H2E0I5_9ACTN</name>
<protein>
    <submittedName>
        <fullName evidence="2">Uncharacterized protein</fullName>
    </submittedName>
</protein>
<evidence type="ECO:0000313" key="2">
    <source>
        <dbReference type="EMBL" id="SDT88499.1"/>
    </source>
</evidence>
<sequence length="221" mass="23623">MRTAPTNVAPSASTPHATALRGHADGVRLAPVQLDRHGELRPDTWSKEWVCVVCGQVSRRVGARKHCSRAVSKPTLDTTGVAQRRRNVGYAAGLLLQRRTGRGFSAPTLSGAAPAVENPRSAPISEVRNHPGGVRGRDESGCDICGERVGRYISTMTTAAALHGVSSGEPAAVRPRIPLRIVQRGLGLLKDDRTCCEARSSTSVERLETAHTYGLNEHPKA</sequence>
<proteinExistence type="predicted"/>
<evidence type="ECO:0000256" key="1">
    <source>
        <dbReference type="SAM" id="MobiDB-lite"/>
    </source>
</evidence>
<dbReference type="AlphaFoldDB" id="A0A1H2E0I5"/>
<feature type="region of interest" description="Disordered" evidence="1">
    <location>
        <begin position="106"/>
        <end position="136"/>
    </location>
</feature>
<dbReference type="Proteomes" id="UP000183180">
    <property type="component" value="Unassembled WGS sequence"/>
</dbReference>
<gene>
    <name evidence="2" type="ORF">SAMN04488548_12620</name>
</gene>